<feature type="coiled-coil region" evidence="1">
    <location>
        <begin position="457"/>
        <end position="484"/>
    </location>
</feature>
<gene>
    <name evidence="2" type="ORF">CHILSU_LOCUS242</name>
</gene>
<dbReference type="EMBL" id="OU963894">
    <property type="protein sequence ID" value="CAH0397178.1"/>
    <property type="molecule type" value="Genomic_DNA"/>
</dbReference>
<feature type="coiled-coil region" evidence="1">
    <location>
        <begin position="233"/>
        <end position="260"/>
    </location>
</feature>
<organism evidence="2 3">
    <name type="scientific">Chilo suppressalis</name>
    <name type="common">Asiatic rice borer moth</name>
    <dbReference type="NCBI Taxonomy" id="168631"/>
    <lineage>
        <taxon>Eukaryota</taxon>
        <taxon>Metazoa</taxon>
        <taxon>Ecdysozoa</taxon>
        <taxon>Arthropoda</taxon>
        <taxon>Hexapoda</taxon>
        <taxon>Insecta</taxon>
        <taxon>Pterygota</taxon>
        <taxon>Neoptera</taxon>
        <taxon>Endopterygota</taxon>
        <taxon>Lepidoptera</taxon>
        <taxon>Glossata</taxon>
        <taxon>Ditrysia</taxon>
        <taxon>Pyraloidea</taxon>
        <taxon>Crambidae</taxon>
        <taxon>Crambinae</taxon>
        <taxon>Chilo</taxon>
    </lineage>
</organism>
<evidence type="ECO:0000256" key="1">
    <source>
        <dbReference type="SAM" id="Coils"/>
    </source>
</evidence>
<evidence type="ECO:0000313" key="3">
    <source>
        <dbReference type="Proteomes" id="UP001153292"/>
    </source>
</evidence>
<accession>A0ABN8APA1</accession>
<feature type="coiled-coil region" evidence="1">
    <location>
        <begin position="128"/>
        <end position="204"/>
    </location>
</feature>
<dbReference type="Proteomes" id="UP001153292">
    <property type="component" value="Chromosome 1"/>
</dbReference>
<sequence length="501" mass="59085">MENNLESLQNEVDFYRQNQAIVEQDIHKLIEDNQRLSQQVEHLMREKQHTERAQLNNNADKEIEELRKQILLITKERDSLHVLWQTSQKTIDALETELKAYQSYTGKQDTNEGVREVQLKFDTALQDYLELETKYKDLSAKLSSLETELKYKDKEIVTYKERGKEIEDKLKEITAELDEYKMNLAAEKKNNEEIRAQLLSCQKECVDEIKRELEAKSKVAEALQLFDLVSTQKHEAHKKISELSGELQEIKHRLANTRKDIETKCRIELEEVRSKYNEKVTDMLVHIKNLDAELVEKGMLLNKALRENKILLTTNEENLKKQTENLQAVPPKLALAEQRIEAMFQELVTSERRNIQLLCEKQCLAIDIQRIQDVHLREIKRRNWEEDLLKIQCEELKLQVEHLQKSLDETHNMISKLQIMLASRTELSQKMVNTKEQELVEINKHLENQMVLNKKWKESYVEMTEKLKKRLLDLQAENKDLKIKLKLPDFGSTETEDNSTS</sequence>
<evidence type="ECO:0000313" key="2">
    <source>
        <dbReference type="EMBL" id="CAH0397178.1"/>
    </source>
</evidence>
<feature type="coiled-coil region" evidence="1">
    <location>
        <begin position="5"/>
        <end position="76"/>
    </location>
</feature>
<name>A0ABN8APA1_CHISP</name>
<reference evidence="2" key="1">
    <citation type="submission" date="2021-12" db="EMBL/GenBank/DDBJ databases">
        <authorList>
            <person name="King R."/>
        </authorList>
    </citation>
    <scope>NUCLEOTIDE SEQUENCE</scope>
</reference>
<protein>
    <submittedName>
        <fullName evidence="2">Uncharacterized protein</fullName>
    </submittedName>
</protein>
<feature type="coiled-coil region" evidence="1">
    <location>
        <begin position="386"/>
        <end position="413"/>
    </location>
</feature>
<feature type="coiled-coil region" evidence="1">
    <location>
        <begin position="302"/>
        <end position="353"/>
    </location>
</feature>
<keyword evidence="1" id="KW-0175">Coiled coil</keyword>
<keyword evidence="3" id="KW-1185">Reference proteome</keyword>
<proteinExistence type="predicted"/>